<evidence type="ECO:0000256" key="2">
    <source>
        <dbReference type="ARBA" id="ARBA00022723"/>
    </source>
</evidence>
<evidence type="ECO:0000256" key="8">
    <source>
        <dbReference type="ARBA" id="ARBA00023096"/>
    </source>
</evidence>
<keyword evidence="8 10" id="KW-0664">Pyridoxine biosynthesis</keyword>
<dbReference type="Proteomes" id="UP000053784">
    <property type="component" value="Unassembled WGS sequence"/>
</dbReference>
<feature type="binding site" evidence="10">
    <location>
        <position position="291"/>
    </location>
    <ligand>
        <name>substrate</name>
    </ligand>
</feature>
<evidence type="ECO:0000256" key="7">
    <source>
        <dbReference type="ARBA" id="ARBA00023027"/>
    </source>
</evidence>
<dbReference type="GO" id="GO:0005737">
    <property type="term" value="C:cytoplasm"/>
    <property type="evidence" value="ECO:0007669"/>
    <property type="project" value="UniProtKB-SubCell"/>
</dbReference>
<keyword evidence="12" id="KW-1185">Reference proteome</keyword>
<evidence type="ECO:0000256" key="6">
    <source>
        <dbReference type="ARBA" id="ARBA00023002"/>
    </source>
</evidence>
<evidence type="ECO:0000256" key="9">
    <source>
        <dbReference type="ARBA" id="ARBA00023285"/>
    </source>
</evidence>
<dbReference type="GO" id="GO:0051287">
    <property type="term" value="F:NAD binding"/>
    <property type="evidence" value="ECO:0007669"/>
    <property type="project" value="InterPro"/>
</dbReference>
<feature type="binding site" evidence="10">
    <location>
        <position position="135"/>
    </location>
    <ligand>
        <name>substrate</name>
    </ligand>
</feature>
<comment type="miscellaneous">
    <text evidence="10">The active site is located at the dimer interface.</text>
</comment>
<keyword evidence="4 10" id="KW-0460">Magnesium</keyword>
<dbReference type="GO" id="GO:0000287">
    <property type="term" value="F:magnesium ion binding"/>
    <property type="evidence" value="ECO:0007669"/>
    <property type="project" value="UniProtKB-UniRule"/>
</dbReference>
<dbReference type="OrthoDB" id="9801783at2"/>
<dbReference type="PANTHER" id="PTHR30004">
    <property type="entry name" value="4-HYDROXYTHREONINE-4-PHOSPHATE DEHYDROGENASE"/>
    <property type="match status" value="1"/>
</dbReference>
<feature type="binding site" evidence="10">
    <location>
        <position position="282"/>
    </location>
    <ligand>
        <name>substrate</name>
    </ligand>
</feature>
<comment type="function">
    <text evidence="10">Catalyzes the NAD(P)-dependent oxidation of 4-(phosphooxy)-L-threonine (HTP) into 2-amino-3-oxo-4-(phosphooxy)butyric acid which spontaneously decarboxylates to form 3-amino-2-oxopropyl phosphate (AHAP).</text>
</comment>
<evidence type="ECO:0000256" key="4">
    <source>
        <dbReference type="ARBA" id="ARBA00022842"/>
    </source>
</evidence>
<dbReference type="EMBL" id="JGVK01000033">
    <property type="protein sequence ID" value="KEY90844.1"/>
    <property type="molecule type" value="Genomic_DNA"/>
</dbReference>
<dbReference type="InterPro" id="IPR037510">
    <property type="entry name" value="PdxA"/>
</dbReference>
<comment type="subcellular location">
    <subcellularLocation>
        <location evidence="10">Cytoplasm</location>
    </subcellularLocation>
</comment>
<dbReference type="GO" id="GO:0008270">
    <property type="term" value="F:zinc ion binding"/>
    <property type="evidence" value="ECO:0007669"/>
    <property type="project" value="UniProtKB-UniRule"/>
</dbReference>
<comment type="similarity">
    <text evidence="10">Belongs to the PdxA family.</text>
</comment>
<evidence type="ECO:0000256" key="10">
    <source>
        <dbReference type="HAMAP-Rule" id="MF_00536"/>
    </source>
</evidence>
<comment type="catalytic activity">
    <reaction evidence="10">
        <text>4-(phosphooxy)-L-threonine + NAD(+) = 3-amino-2-oxopropyl phosphate + CO2 + NADH</text>
        <dbReference type="Rhea" id="RHEA:32275"/>
        <dbReference type="ChEBI" id="CHEBI:16526"/>
        <dbReference type="ChEBI" id="CHEBI:57279"/>
        <dbReference type="ChEBI" id="CHEBI:57540"/>
        <dbReference type="ChEBI" id="CHEBI:57945"/>
        <dbReference type="ChEBI" id="CHEBI:58452"/>
        <dbReference type="EC" id="1.1.1.262"/>
    </reaction>
</comment>
<organism evidence="11 12">
    <name type="scientific">Candidatus Photodesmus blepharonis</name>
    <dbReference type="NCBI Taxonomy" id="1179155"/>
    <lineage>
        <taxon>Bacteria</taxon>
        <taxon>Pseudomonadati</taxon>
        <taxon>Pseudomonadota</taxon>
        <taxon>Gammaproteobacteria</taxon>
        <taxon>Vibrionales</taxon>
        <taxon>Vibrionaceae</taxon>
        <taxon>Candidatus Photodesmus</taxon>
    </lineage>
</organism>
<dbReference type="AlphaFoldDB" id="A0A084CM15"/>
<evidence type="ECO:0000313" key="11">
    <source>
        <dbReference type="EMBL" id="KEY90844.1"/>
    </source>
</evidence>
<feature type="binding site" evidence="10">
    <location>
        <position position="265"/>
    </location>
    <ligand>
        <name>a divalent metal cation</name>
        <dbReference type="ChEBI" id="CHEBI:60240"/>
        <note>ligand shared between dimeric partners</note>
    </ligand>
</feature>
<evidence type="ECO:0000256" key="1">
    <source>
        <dbReference type="ARBA" id="ARBA00022490"/>
    </source>
</evidence>
<reference evidence="11 12" key="1">
    <citation type="submission" date="2014-03" db="EMBL/GenBank/DDBJ databases">
        <title>Selection and divergence in the genomes of co-occurring obligate luminous symbionts with specific hosts.</title>
        <authorList>
            <person name="Hendry T.A."/>
            <person name="de Wet J.R."/>
            <person name="Dunlap P.V."/>
        </authorList>
    </citation>
    <scope>NUCLEOTIDE SEQUENCE [LARGE SCALE GENOMIC DNA]</scope>
    <source>
        <strain evidence="11 12">Ppalp.1</strain>
    </source>
</reference>
<dbReference type="Gene3D" id="3.40.718.10">
    <property type="entry name" value="Isopropylmalate Dehydrogenase"/>
    <property type="match status" value="1"/>
</dbReference>
<keyword evidence="3 10" id="KW-0862">Zinc</keyword>
<feature type="binding site" evidence="10">
    <location>
        <position position="273"/>
    </location>
    <ligand>
        <name>substrate</name>
    </ligand>
</feature>
<comment type="cofactor">
    <cofactor evidence="10">
        <name>Zn(2+)</name>
        <dbReference type="ChEBI" id="CHEBI:29105"/>
    </cofactor>
    <cofactor evidence="10">
        <name>Mg(2+)</name>
        <dbReference type="ChEBI" id="CHEBI:18420"/>
    </cofactor>
    <cofactor evidence="10">
        <name>Co(2+)</name>
        <dbReference type="ChEBI" id="CHEBI:48828"/>
    </cofactor>
    <text evidence="10">Binds 1 divalent metal cation per subunit. Can use ions such as Zn(2+), Mg(2+) or Co(2+).</text>
</comment>
<dbReference type="Pfam" id="PF04166">
    <property type="entry name" value="PdxA"/>
    <property type="match status" value="1"/>
</dbReference>
<protein>
    <recommendedName>
        <fullName evidence="10">4-hydroxythreonine-4-phosphate dehydrogenase</fullName>
        <ecNumber evidence="10">1.1.1.262</ecNumber>
    </recommendedName>
    <alternativeName>
        <fullName evidence="10">4-(phosphohydroxy)-L-threonine dehydrogenase</fullName>
    </alternativeName>
</protein>
<dbReference type="PANTHER" id="PTHR30004:SF5">
    <property type="entry name" value="4-HYDROXYTHREONINE-4-PHOSPHATE DEHYDROGENASE"/>
    <property type="match status" value="1"/>
</dbReference>
<comment type="subunit">
    <text evidence="10">Homodimer.</text>
</comment>
<dbReference type="GO" id="GO:0042823">
    <property type="term" value="P:pyridoxal phosphate biosynthetic process"/>
    <property type="evidence" value="ECO:0007669"/>
    <property type="project" value="UniProtKB-UniRule"/>
</dbReference>
<dbReference type="GO" id="GO:0050570">
    <property type="term" value="F:4-hydroxythreonine-4-phosphate dehydrogenase activity"/>
    <property type="evidence" value="ECO:0007669"/>
    <property type="project" value="UniProtKB-UniRule"/>
</dbReference>
<keyword evidence="1 10" id="KW-0963">Cytoplasm</keyword>
<dbReference type="HAMAP" id="MF_00536">
    <property type="entry name" value="PdxA"/>
    <property type="match status" value="1"/>
</dbReference>
<evidence type="ECO:0000256" key="3">
    <source>
        <dbReference type="ARBA" id="ARBA00022833"/>
    </source>
</evidence>
<dbReference type="NCBIfam" id="TIGR00557">
    <property type="entry name" value="pdxA"/>
    <property type="match status" value="1"/>
</dbReference>
<dbReference type="RefSeq" id="WP_034415110.1">
    <property type="nucleotide sequence ID" value="NZ_JGVK01000033.1"/>
</dbReference>
<keyword evidence="6 10" id="KW-0560">Oxidoreductase</keyword>
<name>A0A084CM15_9GAMM</name>
<proteinExistence type="inferred from homology"/>
<keyword evidence="7 10" id="KW-0520">NAD</keyword>
<dbReference type="eggNOG" id="COG1995">
    <property type="taxonomic scope" value="Bacteria"/>
</dbReference>
<dbReference type="UniPathway" id="UPA00244">
    <property type="reaction ID" value="UER00312"/>
</dbReference>
<sequence length="332" mass="36610">MTIKRIAVTTGEPAGIGPDLVLAQSTQKFPHELIVFSDKGLLTERAQLLGIDVELMDYNSKLKPKTKKAGQLIVAHIPLEHTVTTGKLNKRNSPYVLNILEKAILGCINCEFDAIVTCPIHKGVINQAGIEFTGHTEFFAKKSNTPLAVMMLVTKNIKVALVTTHIPLASVPKAITKDRLEKTIHIIHKELVEKFAIKKPSIYVCGLNPHAGENGFLGKEEIEIITPTLEKIRKQDINIIGPLPADTIFNSKHLQNADIILGMYHDQVLPALKYKSFSRLVNITLGLPFIRTSVDHGTALELAGKKIANIESFKAALIHAIELVDKKTNTFF</sequence>
<evidence type="ECO:0000313" key="12">
    <source>
        <dbReference type="Proteomes" id="UP000053784"/>
    </source>
</evidence>
<accession>A0A084CM15</accession>
<dbReference type="SUPFAM" id="SSF53659">
    <property type="entry name" value="Isocitrate/Isopropylmalate dehydrogenase-like"/>
    <property type="match status" value="1"/>
</dbReference>
<dbReference type="GO" id="GO:0050897">
    <property type="term" value="F:cobalt ion binding"/>
    <property type="evidence" value="ECO:0007669"/>
    <property type="project" value="UniProtKB-UniRule"/>
</dbReference>
<comment type="pathway">
    <text evidence="10">Cofactor biosynthesis; pyridoxine 5'-phosphate biosynthesis; pyridoxine 5'-phosphate from D-erythrose 4-phosphate: step 4/5.</text>
</comment>
<dbReference type="GO" id="GO:0008615">
    <property type="term" value="P:pyridoxine biosynthetic process"/>
    <property type="evidence" value="ECO:0007669"/>
    <property type="project" value="UniProtKB-UniRule"/>
</dbReference>
<evidence type="ECO:0000256" key="5">
    <source>
        <dbReference type="ARBA" id="ARBA00022857"/>
    </source>
</evidence>
<feature type="binding site" evidence="10">
    <location>
        <position position="165"/>
    </location>
    <ligand>
        <name>a divalent metal cation</name>
        <dbReference type="ChEBI" id="CHEBI:60240"/>
        <note>ligand shared between dimeric partners</note>
    </ligand>
</feature>
<dbReference type="STRING" id="1179155.CF67_09011"/>
<keyword evidence="9 10" id="KW-0170">Cobalt</keyword>
<feature type="binding site" evidence="10">
    <location>
        <position position="136"/>
    </location>
    <ligand>
        <name>substrate</name>
    </ligand>
</feature>
<comment type="caution">
    <text evidence="11">The sequence shown here is derived from an EMBL/GenBank/DDBJ whole genome shotgun (WGS) entry which is preliminary data.</text>
</comment>
<dbReference type="EC" id="1.1.1.262" evidence="10"/>
<keyword evidence="2 10" id="KW-0479">Metal-binding</keyword>
<gene>
    <name evidence="10 11" type="primary">pdxA</name>
    <name evidence="11" type="ORF">CF67_09011</name>
</gene>
<feature type="binding site" evidence="10">
    <location>
        <position position="210"/>
    </location>
    <ligand>
        <name>a divalent metal cation</name>
        <dbReference type="ChEBI" id="CHEBI:60240"/>
        <note>ligand shared between dimeric partners</note>
    </ligand>
</feature>
<keyword evidence="5 10" id="KW-0521">NADP</keyword>
<dbReference type="InterPro" id="IPR005255">
    <property type="entry name" value="PdxA_fam"/>
</dbReference>